<gene>
    <name evidence="1" type="ORF">J1TS3_16060</name>
</gene>
<keyword evidence="2" id="KW-1185">Reference proteome</keyword>
<protein>
    <submittedName>
        <fullName evidence="1">Uncharacterized protein</fullName>
    </submittedName>
</protein>
<dbReference type="EMBL" id="BOQT01000004">
    <property type="protein sequence ID" value="GIN20472.1"/>
    <property type="molecule type" value="Genomic_DNA"/>
</dbReference>
<evidence type="ECO:0000313" key="1">
    <source>
        <dbReference type="EMBL" id="GIN20472.1"/>
    </source>
</evidence>
<evidence type="ECO:0000313" key="2">
    <source>
        <dbReference type="Proteomes" id="UP000680279"/>
    </source>
</evidence>
<accession>A0ABQ4K414</accession>
<sequence length="51" mass="5387">MSTPADLAGVLLTEAISATIPAIRTTGGLYWILRTLEANKSSDENPISQAK</sequence>
<proteinExistence type="predicted"/>
<dbReference type="Proteomes" id="UP000680279">
    <property type="component" value="Unassembled WGS sequence"/>
</dbReference>
<organism evidence="1 2">
    <name type="scientific">Siminovitchia fordii</name>
    <dbReference type="NCBI Taxonomy" id="254759"/>
    <lineage>
        <taxon>Bacteria</taxon>
        <taxon>Bacillati</taxon>
        <taxon>Bacillota</taxon>
        <taxon>Bacilli</taxon>
        <taxon>Bacillales</taxon>
        <taxon>Bacillaceae</taxon>
        <taxon>Siminovitchia</taxon>
    </lineage>
</organism>
<name>A0ABQ4K414_9BACI</name>
<reference evidence="1 2" key="1">
    <citation type="submission" date="2021-03" db="EMBL/GenBank/DDBJ databases">
        <title>Antimicrobial resistance genes in bacteria isolated from Japanese honey, and their potential for conferring macrolide and lincosamide resistance in the American foulbrood pathogen Paenibacillus larvae.</title>
        <authorList>
            <person name="Okamoto M."/>
            <person name="Kumagai M."/>
            <person name="Kanamori H."/>
            <person name="Takamatsu D."/>
        </authorList>
    </citation>
    <scope>NUCLEOTIDE SEQUENCE [LARGE SCALE GENOMIC DNA]</scope>
    <source>
        <strain evidence="1 2">J1TS3</strain>
    </source>
</reference>
<comment type="caution">
    <text evidence="1">The sequence shown here is derived from an EMBL/GenBank/DDBJ whole genome shotgun (WGS) entry which is preliminary data.</text>
</comment>